<dbReference type="AlphaFoldDB" id="A0A061ALK8"/>
<evidence type="ECO:0000313" key="1">
    <source>
        <dbReference type="EMBL" id="CDR38447.1"/>
    </source>
</evidence>
<dbReference type="STRING" id="36022.A0A061ALK8"/>
<dbReference type="PANTHER" id="PTHR31240">
    <property type="entry name" value="MATERNAL EFFECT EMBRYO ARREST 18"/>
    <property type="match status" value="1"/>
</dbReference>
<dbReference type="InterPro" id="IPR038136">
    <property type="entry name" value="CofD-like_dom_sf"/>
</dbReference>
<evidence type="ECO:0000313" key="2">
    <source>
        <dbReference type="EMBL" id="ONH66106.1"/>
    </source>
</evidence>
<name>A0A061ALK8_CYBFA</name>
<organism evidence="1">
    <name type="scientific">Cyberlindnera fabianii</name>
    <name type="common">Yeast</name>
    <name type="synonym">Hansenula fabianii</name>
    <dbReference type="NCBI Taxonomy" id="36022"/>
    <lineage>
        <taxon>Eukaryota</taxon>
        <taxon>Fungi</taxon>
        <taxon>Dikarya</taxon>
        <taxon>Ascomycota</taxon>
        <taxon>Saccharomycotina</taxon>
        <taxon>Saccharomycetes</taxon>
        <taxon>Phaffomycetales</taxon>
        <taxon>Phaffomycetaceae</taxon>
        <taxon>Cyberlindnera</taxon>
    </lineage>
</organism>
<reference evidence="2" key="3">
    <citation type="submission" date="2017-01" db="EMBL/GenBank/DDBJ databases">
        <authorList>
            <person name="Mah S.A."/>
            <person name="Swanson W.J."/>
            <person name="Moy G.W."/>
            <person name="Vacquier V.D."/>
        </authorList>
    </citation>
    <scope>NUCLEOTIDE SEQUENCE [LARGE SCALE GENOMIC DNA]</scope>
    <source>
        <strain evidence="2">65</strain>
    </source>
</reference>
<dbReference type="Proteomes" id="UP000189513">
    <property type="component" value="Unassembled WGS sequence"/>
</dbReference>
<dbReference type="InterPro" id="IPR002882">
    <property type="entry name" value="CofD"/>
</dbReference>
<dbReference type="CDD" id="cd07187">
    <property type="entry name" value="YvcK_like"/>
    <property type="match status" value="1"/>
</dbReference>
<dbReference type="GO" id="GO:0043743">
    <property type="term" value="F:LPPG:FO 2-phospho-L-lactate transferase activity"/>
    <property type="evidence" value="ECO:0007669"/>
    <property type="project" value="InterPro"/>
</dbReference>
<reference evidence="3" key="2">
    <citation type="journal article" date="2017" name="Genome Announc.">
        <title>Genome sequences of Cyberlindnera fabianii 65, Pichia kudriavzevii 129, and Saccharomyces cerevisiae 131 isolated from fermented masau fruits in Zimbabwe.</title>
        <authorList>
            <person name="van Rijswijck I.M.H."/>
            <person name="Derks M.F.L."/>
            <person name="Abee T."/>
            <person name="de Ridder D."/>
            <person name="Smid E.J."/>
        </authorList>
    </citation>
    <scope>NUCLEOTIDE SEQUENCE [LARGE SCALE GENOMIC DNA]</scope>
    <source>
        <strain evidence="3">65</strain>
    </source>
</reference>
<evidence type="ECO:0000313" key="3">
    <source>
        <dbReference type="Proteomes" id="UP000189513"/>
    </source>
</evidence>
<sequence length="436" mass="48260">MTDKHIVVVSGGTATNSLVSLFQSLSQNVTYVLPISDNGGSTSEILRVLGGPAIGDIRSRITRLITHEGFKNLLSYRLSEDGEEAKQEWTQIVEGVHPIWDGIEIHCKEMVRAFLIHVHMELLKKSRTPATNFRFELASIGNMLLTGARLFIGSLDGAIELILRMTRVDHNVQILPGLNTNYTYHISAQLQNGDIITGQSQISHPNEAPAQVLGSTTSVNLYDPQSTSSSNLYSLNNTQHEDIPYQHPDLLISQLKFSKTVNSPLKSPISRIFYINPYGEEIHPKANSRTIKCLKGADLIVYSVGSLMTSIIPVLILQGIGHSISENITASKVLLLNGNLDRETSGMTALDFINTIHAAAIYSFHDSNSHLKLRHIDVITHLVYMEDCEISVNVERIEALGIKCVKVKTDQASVNGNIHLYDLLDLQENLHELLET</sequence>
<proteinExistence type="predicted"/>
<dbReference type="EMBL" id="MPUK01000008">
    <property type="protein sequence ID" value="ONH66106.1"/>
    <property type="molecule type" value="Genomic_DNA"/>
</dbReference>
<dbReference type="Gene3D" id="3.40.50.10680">
    <property type="entry name" value="CofD-like domains"/>
    <property type="match status" value="1"/>
</dbReference>
<gene>
    <name evidence="2" type="ORF">BON22_4101</name>
    <name evidence="1" type="ORF">CYFA0S_02e01772g</name>
</gene>
<dbReference type="EMBL" id="LK052887">
    <property type="protein sequence ID" value="CDR38447.1"/>
    <property type="molecule type" value="Genomic_DNA"/>
</dbReference>
<dbReference type="OrthoDB" id="10267139at2759"/>
<dbReference type="OMA" id="RITRIWY"/>
<accession>A0A061ALK8</accession>
<protein>
    <submittedName>
        <fullName evidence="1">CYFA0S02e01772g1_1</fullName>
    </submittedName>
    <submittedName>
        <fullName evidence="2">Putative gluconeogenesis factor</fullName>
    </submittedName>
</protein>
<dbReference type="PANTHER" id="PTHR31240:SF0">
    <property type="entry name" value="MATERNAL EFFECT EMBRYO ARREST 18"/>
    <property type="match status" value="1"/>
</dbReference>
<dbReference type="Pfam" id="PF01933">
    <property type="entry name" value="CofD"/>
    <property type="match status" value="1"/>
</dbReference>
<dbReference type="SUPFAM" id="SSF142338">
    <property type="entry name" value="CofD-like"/>
    <property type="match status" value="1"/>
</dbReference>
<keyword evidence="3" id="KW-1185">Reference proteome</keyword>
<reference evidence="1" key="1">
    <citation type="journal article" date="2014" name="Genome Announc.">
        <title>Genome sequence of the yeast Cyberlindnera fabianii (Hansenula fabianii).</title>
        <authorList>
            <person name="Freel K.C."/>
            <person name="Sarilar V."/>
            <person name="Neuveglise C."/>
            <person name="Devillers H."/>
            <person name="Friedrich A."/>
            <person name="Schacherer J."/>
        </authorList>
    </citation>
    <scope>NUCLEOTIDE SEQUENCE</scope>
    <source>
        <strain evidence="1">YJS4271</strain>
    </source>
</reference>
<dbReference type="VEuPathDB" id="FungiDB:BON22_4101"/>